<proteinExistence type="predicted"/>
<dbReference type="OrthoDB" id="1926336at2759"/>
<feature type="compositionally biased region" description="Polar residues" evidence="1">
    <location>
        <begin position="26"/>
        <end position="52"/>
    </location>
</feature>
<organism evidence="2 3">
    <name type="scientific">Pseudomassariella vexata</name>
    <dbReference type="NCBI Taxonomy" id="1141098"/>
    <lineage>
        <taxon>Eukaryota</taxon>
        <taxon>Fungi</taxon>
        <taxon>Dikarya</taxon>
        <taxon>Ascomycota</taxon>
        <taxon>Pezizomycotina</taxon>
        <taxon>Sordariomycetes</taxon>
        <taxon>Xylariomycetidae</taxon>
        <taxon>Amphisphaeriales</taxon>
        <taxon>Pseudomassariaceae</taxon>
        <taxon>Pseudomassariella</taxon>
    </lineage>
</organism>
<keyword evidence="3" id="KW-1185">Reference proteome</keyword>
<dbReference type="STRING" id="1141098.A0A1Y2DN11"/>
<feature type="region of interest" description="Disordered" evidence="1">
    <location>
        <begin position="1"/>
        <end position="164"/>
    </location>
</feature>
<comment type="caution">
    <text evidence="2">The sequence shown here is derived from an EMBL/GenBank/DDBJ whole genome shotgun (WGS) entry which is preliminary data.</text>
</comment>
<dbReference type="InParanoid" id="A0A1Y2DN11"/>
<evidence type="ECO:0000256" key="1">
    <source>
        <dbReference type="SAM" id="MobiDB-lite"/>
    </source>
</evidence>
<evidence type="ECO:0000313" key="2">
    <source>
        <dbReference type="EMBL" id="ORY60683.1"/>
    </source>
</evidence>
<accession>A0A1Y2DN11</accession>
<name>A0A1Y2DN11_9PEZI</name>
<evidence type="ECO:0000313" key="3">
    <source>
        <dbReference type="Proteomes" id="UP000193689"/>
    </source>
</evidence>
<gene>
    <name evidence="2" type="ORF">BCR38DRAFT_442147</name>
</gene>
<dbReference type="GeneID" id="63777007"/>
<protein>
    <submittedName>
        <fullName evidence="2">Uncharacterized protein</fullName>
    </submittedName>
</protein>
<sequence length="197" mass="21116">MFQRFKNALDQSIAQEQARHKALSEQRASSPSGSSTPNRRSGSVSRTNSSKDSSARRKTKKSSQDISNGDNGLNPDPAVFEAAFAIGDDETDTRASTPKPPVPDKDVTEDKEASAAAGDRSEDTKEALEGENKGFTPTVTVTDSNGNDAASAPASTPADLPPEVKAKLRKLDKLEKTYPGTLLRTHVCFLVSSTWTY</sequence>
<feature type="compositionally biased region" description="Low complexity" evidence="1">
    <location>
        <begin position="148"/>
        <end position="158"/>
    </location>
</feature>
<dbReference type="RefSeq" id="XP_040712910.1">
    <property type="nucleotide sequence ID" value="XM_040860795.1"/>
</dbReference>
<dbReference type="Proteomes" id="UP000193689">
    <property type="component" value="Unassembled WGS sequence"/>
</dbReference>
<dbReference type="AlphaFoldDB" id="A0A1Y2DN11"/>
<feature type="compositionally biased region" description="Polar residues" evidence="1">
    <location>
        <begin position="135"/>
        <end position="147"/>
    </location>
</feature>
<feature type="compositionally biased region" description="Basic and acidic residues" evidence="1">
    <location>
        <begin position="102"/>
        <end position="132"/>
    </location>
</feature>
<reference evidence="2 3" key="1">
    <citation type="submission" date="2016-07" db="EMBL/GenBank/DDBJ databases">
        <title>Pervasive Adenine N6-methylation of Active Genes in Fungi.</title>
        <authorList>
            <consortium name="DOE Joint Genome Institute"/>
            <person name="Mondo S.J."/>
            <person name="Dannebaum R.O."/>
            <person name="Kuo R.C."/>
            <person name="Labutti K."/>
            <person name="Haridas S."/>
            <person name="Kuo A."/>
            <person name="Salamov A."/>
            <person name="Ahrendt S.R."/>
            <person name="Lipzen A."/>
            <person name="Sullivan W."/>
            <person name="Andreopoulos W.B."/>
            <person name="Clum A."/>
            <person name="Lindquist E."/>
            <person name="Daum C."/>
            <person name="Ramamoorthy G.K."/>
            <person name="Gryganskyi A."/>
            <person name="Culley D."/>
            <person name="Magnuson J.K."/>
            <person name="James T.Y."/>
            <person name="O'Malley M.A."/>
            <person name="Stajich J.E."/>
            <person name="Spatafora J.W."/>
            <person name="Visel A."/>
            <person name="Grigoriev I.V."/>
        </authorList>
    </citation>
    <scope>NUCLEOTIDE SEQUENCE [LARGE SCALE GENOMIC DNA]</scope>
    <source>
        <strain evidence="2 3">CBS 129021</strain>
    </source>
</reference>
<dbReference type="EMBL" id="MCFJ01000011">
    <property type="protein sequence ID" value="ORY60683.1"/>
    <property type="molecule type" value="Genomic_DNA"/>
</dbReference>